<dbReference type="FunFam" id="1.20.120.1900:FF:000002">
    <property type="entry name" value="Gamma-tubulin complex component"/>
    <property type="match status" value="1"/>
</dbReference>
<reference evidence="12" key="1">
    <citation type="submission" date="2020-04" db="EMBL/GenBank/DDBJ databases">
        <authorList>
            <person name="Neveu A P."/>
        </authorList>
    </citation>
    <scope>NUCLEOTIDE SEQUENCE</scope>
    <source>
        <tissue evidence="12">Whole embryo</tissue>
    </source>
</reference>
<evidence type="ECO:0000259" key="10">
    <source>
        <dbReference type="Pfam" id="PF04130"/>
    </source>
</evidence>
<dbReference type="InterPro" id="IPR042241">
    <property type="entry name" value="GCP_C_sf"/>
</dbReference>
<dbReference type="GO" id="GO:0000930">
    <property type="term" value="C:gamma-tubulin complex"/>
    <property type="evidence" value="ECO:0007669"/>
    <property type="project" value="TreeGrafter"/>
</dbReference>
<gene>
    <name evidence="12" type="primary">Tubgcp2</name>
</gene>
<feature type="region of interest" description="Disordered" evidence="9">
    <location>
        <begin position="885"/>
        <end position="912"/>
    </location>
</feature>
<keyword evidence="3 8" id="KW-0963">Cytoplasm</keyword>
<dbReference type="EMBL" id="LR791513">
    <property type="protein sequence ID" value="CAB3267375.1"/>
    <property type="molecule type" value="mRNA"/>
</dbReference>
<dbReference type="GO" id="GO:0043015">
    <property type="term" value="F:gamma-tubulin binding"/>
    <property type="evidence" value="ECO:0007669"/>
    <property type="project" value="InterPro"/>
</dbReference>
<sequence length="912" mass="104772">MSDEFRIHHCANQLIYLLKASEGQNAAEISDLLLKNRTPFRTTQVNTHTATVRISENAAKPQEFINKYEELKAKNVRNVDSLVYLLSEIMENKEIKDTLVSCADDKGDAAKLIPHHPPGGLGSSLVTLPPSGSKLTAQELIELRSNLEKATITGTGQLTAEAIRKMLHDRHQSRAPNHVVPSPPPWLVGPMKRRHLTYDFPFDTSTQHTGTSLGNQSLRLQEQAVVRDLLAVLSGIEGTHILVRQGDDKYSPRRFILEPTMDVSLAEMVNLVVPIASSYSIVIGFIEERSLFEYGKVNHALCSAMKTIIREYQINLAQLDDHRRRGDLSLQRLVFLLQPVLRQMSVLSSVAIAVERGNCLGGSVLTLLHKRIMGSVGDKVAEQLYTYLAQLANVPYLEMLEKWIYKGEIVDYYSEFLVEEREKFSKDKLLQDYNDQYWESRYTLCRDRIPVYLEQMADKILSTGKYLNVVHECGKTVCFPGAREIVYSPTKKEYVKQIEETHSYASKLLLDLLMNEHNLAARLRSVKSYFLLNESDFLLHFMDLTETEMKMRMQDIMPNRLETLLELALRTSTSERDPYKDDLKIVLLNYDLITQLVRILSIDTVEEKVVKSLDPTELSLSGLESFALDYTVHWPLSLVISRKALTKYQMLFRHLFYCKHVERQLRNVWIRFKSLKRDMAVSHKFGKAMTILQRMLHFILNFEYYMMFEVLEPNWNTLEKNLKTAVNVDEVLDFHTDFLRQSLQDCLLTNTDLLRLLSKLLMLCVAFSNFMQSLSRQVDGPMLEEKLEHMTLSGPPTEDEKRMESDRLLTATRETSTHLEDLTSSEEHLASVSTFERNFSTVLKQLLQDIAFISREQGQHCLFNILHKLDYNGFYQSQIIEEEEGTADSTTATDLISKHHKQPSPTLSKQNS</sequence>
<dbReference type="GO" id="GO:0051011">
    <property type="term" value="F:microtubule minus-end binding"/>
    <property type="evidence" value="ECO:0007669"/>
    <property type="project" value="TreeGrafter"/>
</dbReference>
<evidence type="ECO:0000256" key="8">
    <source>
        <dbReference type="RuleBase" id="RU363050"/>
    </source>
</evidence>
<evidence type="ECO:0000256" key="6">
    <source>
        <dbReference type="ARBA" id="ARBA00093403"/>
    </source>
</evidence>
<proteinExistence type="evidence at transcript level"/>
<dbReference type="GO" id="GO:0005813">
    <property type="term" value="C:centrosome"/>
    <property type="evidence" value="ECO:0007669"/>
    <property type="project" value="UniProtKB-SubCell"/>
</dbReference>
<keyword evidence="5 8" id="KW-0206">Cytoskeleton</keyword>
<dbReference type="PANTHER" id="PTHR19302:SF13">
    <property type="entry name" value="GAMMA-TUBULIN COMPLEX COMPONENT 2"/>
    <property type="match status" value="1"/>
</dbReference>
<dbReference type="GO" id="GO:0000922">
    <property type="term" value="C:spindle pole"/>
    <property type="evidence" value="ECO:0007669"/>
    <property type="project" value="InterPro"/>
</dbReference>
<dbReference type="Gene3D" id="1.20.120.1900">
    <property type="entry name" value="Gamma-tubulin complex, C-terminal domain"/>
    <property type="match status" value="1"/>
</dbReference>
<evidence type="ECO:0000259" key="11">
    <source>
        <dbReference type="Pfam" id="PF17681"/>
    </source>
</evidence>
<name>A0A6F9DWY3_9ASCI</name>
<dbReference type="InterPro" id="IPR040457">
    <property type="entry name" value="GCP_C"/>
</dbReference>
<dbReference type="GO" id="GO:0007020">
    <property type="term" value="P:microtubule nucleation"/>
    <property type="evidence" value="ECO:0007669"/>
    <property type="project" value="InterPro"/>
</dbReference>
<dbReference type="Pfam" id="PF17681">
    <property type="entry name" value="GCP_N_terminal"/>
    <property type="match status" value="1"/>
</dbReference>
<evidence type="ECO:0000256" key="5">
    <source>
        <dbReference type="ARBA" id="ARBA00023212"/>
    </source>
</evidence>
<dbReference type="InterPro" id="IPR041470">
    <property type="entry name" value="GCP_N"/>
</dbReference>
<evidence type="ECO:0000256" key="2">
    <source>
        <dbReference type="ARBA" id="ARBA00010337"/>
    </source>
</evidence>
<dbReference type="GO" id="GO:0031122">
    <property type="term" value="P:cytoplasmic microtubule organization"/>
    <property type="evidence" value="ECO:0007669"/>
    <property type="project" value="TreeGrafter"/>
</dbReference>
<evidence type="ECO:0000313" key="12">
    <source>
        <dbReference type="EMBL" id="CAB3267375.1"/>
    </source>
</evidence>
<evidence type="ECO:0000256" key="4">
    <source>
        <dbReference type="ARBA" id="ARBA00022701"/>
    </source>
</evidence>
<dbReference type="GO" id="GO:0005874">
    <property type="term" value="C:microtubule"/>
    <property type="evidence" value="ECO:0007669"/>
    <property type="project" value="UniProtKB-KW"/>
</dbReference>
<keyword evidence="4 8" id="KW-0493">Microtubule</keyword>
<evidence type="ECO:0000256" key="1">
    <source>
        <dbReference type="ARBA" id="ARBA00004300"/>
    </source>
</evidence>
<dbReference type="Pfam" id="PF04130">
    <property type="entry name" value="GCP_C_terminal"/>
    <property type="match status" value="1"/>
</dbReference>
<evidence type="ECO:0000256" key="7">
    <source>
        <dbReference type="ARBA" id="ARBA00093572"/>
    </source>
</evidence>
<comment type="subunit">
    <text evidence="7">Component of the gamma-tubulin ring complex (gTuRC) consisting of TUBGCP2, TUBGCP3, TUBGCP4, TUBGCP5 and TUBGCP6 and gamma-tubulin TUBG1 or TUBG2. TUBGCP2, TUBGCP3, TUBGCP4, TUBGCP5 and TUBGCP6 assemble in a 5:5:2:1:1 stoichiometry; each is associated with a gamma-tubulin, thereby arranging 14 gamma-tubulins in a helical manner. Gamma-tubulin at the first position is blocked by TUBGCP3 at the last position, allowing 13 protafilaments to grow into a microtubule. The gTuRC (via TUBGCP3 and TUBGCP6) interacts with ACTB and MZT1; the interactions form a luminal bridge that stabilizes the initial structure during complex assembly. The gTuRC (via TUBGCP2) interacts with MZT2A/MZT2B and CDK5RAP2 (via CM1 motif); the interactions play a role in gTuRC activation. Interacts with ATF5; the ATF5:PCNT:polyglutamylated tubulin (PGT) tripartite unites the mother centriole and the pericentriolar material (PCM) in the centrosome.</text>
</comment>
<dbReference type="GO" id="GO:0051321">
    <property type="term" value="P:meiotic cell cycle"/>
    <property type="evidence" value="ECO:0007669"/>
    <property type="project" value="TreeGrafter"/>
</dbReference>
<dbReference type="GO" id="GO:0051225">
    <property type="term" value="P:spindle assembly"/>
    <property type="evidence" value="ECO:0007669"/>
    <property type="project" value="TreeGrafter"/>
</dbReference>
<feature type="domain" description="Gamma tubulin complex component C-terminal" evidence="10">
    <location>
        <begin position="519"/>
        <end position="875"/>
    </location>
</feature>
<evidence type="ECO:0000256" key="9">
    <source>
        <dbReference type="SAM" id="MobiDB-lite"/>
    </source>
</evidence>
<organism evidence="12">
    <name type="scientific">Phallusia mammillata</name>
    <dbReference type="NCBI Taxonomy" id="59560"/>
    <lineage>
        <taxon>Eukaryota</taxon>
        <taxon>Metazoa</taxon>
        <taxon>Chordata</taxon>
        <taxon>Tunicata</taxon>
        <taxon>Ascidiacea</taxon>
        <taxon>Phlebobranchia</taxon>
        <taxon>Ascidiidae</taxon>
        <taxon>Phallusia</taxon>
    </lineage>
</organism>
<dbReference type="AlphaFoldDB" id="A0A6F9DWY3"/>
<feature type="domain" description="Gamma tubulin complex component protein N-terminal" evidence="11">
    <location>
        <begin position="226"/>
        <end position="516"/>
    </location>
</feature>
<dbReference type="PANTHER" id="PTHR19302">
    <property type="entry name" value="GAMMA TUBULIN COMPLEX PROTEIN"/>
    <property type="match status" value="1"/>
</dbReference>
<protein>
    <recommendedName>
        <fullName evidence="8">Gamma-tubulin complex component</fullName>
    </recommendedName>
</protein>
<dbReference type="InterPro" id="IPR007259">
    <property type="entry name" value="GCP"/>
</dbReference>
<accession>A0A6F9DWY3</accession>
<comment type="similarity">
    <text evidence="2 8">Belongs to the TUBGCP family.</text>
</comment>
<evidence type="ECO:0000256" key="3">
    <source>
        <dbReference type="ARBA" id="ARBA00022490"/>
    </source>
</evidence>
<feature type="compositionally biased region" description="Polar residues" evidence="9">
    <location>
        <begin position="903"/>
        <end position="912"/>
    </location>
</feature>
<comment type="function">
    <text evidence="6">Component of the gamma-tubulin ring complex (gTuRC) which mediates microtubule nucleation. The gTuRC regulates the minus-end nucleation of alpha-beta tubulin heterodimers that grow into microtubule protafilaments, a critical step in centrosome duplication and spindle formation. Plays a role in neuronal migration.</text>
</comment>
<comment type="subcellular location">
    <subcellularLocation>
        <location evidence="1">Cytoplasm</location>
        <location evidence="1">Cytoskeleton</location>
        <location evidence="1">Microtubule organizing center</location>
        <location evidence="1">Centrosome</location>
    </subcellularLocation>
</comment>
<dbReference type="GO" id="GO:0000278">
    <property type="term" value="P:mitotic cell cycle"/>
    <property type="evidence" value="ECO:0007669"/>
    <property type="project" value="TreeGrafter"/>
</dbReference>